<gene>
    <name evidence="2" type="primary">ABCA1_2</name>
    <name evidence="2" type="ORF">TNIN_417681</name>
</gene>
<keyword evidence="1" id="KW-1133">Transmembrane helix</keyword>
<evidence type="ECO:0000256" key="1">
    <source>
        <dbReference type="SAM" id="Phobius"/>
    </source>
</evidence>
<keyword evidence="2" id="KW-0547">Nucleotide-binding</keyword>
<sequence length="127" mass="14580">MVCLFLPCTCPCIRGERESVRLPIYWGSGPLLAQPFPWDLLIVLATSIISAAIVSAFGLPAFYHRENFRAVYTLIFLYGWATTPLTLIQSLLQRREPRLYGHLHQSLVRRTRHHDVTCQPQNDQCVQ</sequence>
<keyword evidence="1" id="KW-0812">Transmembrane</keyword>
<keyword evidence="1" id="KW-0472">Membrane</keyword>
<evidence type="ECO:0000313" key="3">
    <source>
        <dbReference type="Proteomes" id="UP000886998"/>
    </source>
</evidence>
<dbReference type="AlphaFoldDB" id="A0A8X7BQA6"/>
<keyword evidence="2" id="KW-0067">ATP-binding</keyword>
<dbReference type="Proteomes" id="UP000886998">
    <property type="component" value="Unassembled WGS sequence"/>
</dbReference>
<dbReference type="EMBL" id="BMAV01001371">
    <property type="protein sequence ID" value="GFY39408.1"/>
    <property type="molecule type" value="Genomic_DNA"/>
</dbReference>
<feature type="non-terminal residue" evidence="2">
    <location>
        <position position="1"/>
    </location>
</feature>
<feature type="transmembrane region" description="Helical" evidence="1">
    <location>
        <begin position="70"/>
        <end position="92"/>
    </location>
</feature>
<reference evidence="2" key="1">
    <citation type="submission" date="2020-08" db="EMBL/GenBank/DDBJ databases">
        <title>Multicomponent nature underlies the extraordinary mechanical properties of spider dragline silk.</title>
        <authorList>
            <person name="Kono N."/>
            <person name="Nakamura H."/>
            <person name="Mori M."/>
            <person name="Yoshida Y."/>
            <person name="Ohtoshi R."/>
            <person name="Malay A.D."/>
            <person name="Moran D.A.P."/>
            <person name="Tomita M."/>
            <person name="Numata K."/>
            <person name="Arakawa K."/>
        </authorList>
    </citation>
    <scope>NUCLEOTIDE SEQUENCE</scope>
</reference>
<comment type="caution">
    <text evidence="2">The sequence shown here is derived from an EMBL/GenBank/DDBJ whole genome shotgun (WGS) entry which is preliminary data.</text>
</comment>
<proteinExistence type="predicted"/>
<protein>
    <submittedName>
        <fullName evidence="2">ATP-binding cassette sub-family A member 1</fullName>
    </submittedName>
</protein>
<dbReference type="GO" id="GO:0005524">
    <property type="term" value="F:ATP binding"/>
    <property type="evidence" value="ECO:0007669"/>
    <property type="project" value="UniProtKB-KW"/>
</dbReference>
<keyword evidence="3" id="KW-1185">Reference proteome</keyword>
<accession>A0A8X7BQA6</accession>
<feature type="transmembrane region" description="Helical" evidence="1">
    <location>
        <begin position="41"/>
        <end position="63"/>
    </location>
</feature>
<evidence type="ECO:0000313" key="2">
    <source>
        <dbReference type="EMBL" id="GFY39408.1"/>
    </source>
</evidence>
<name>A0A8X7BQA6_9ARAC</name>
<organism evidence="2 3">
    <name type="scientific">Trichonephila inaurata madagascariensis</name>
    <dbReference type="NCBI Taxonomy" id="2747483"/>
    <lineage>
        <taxon>Eukaryota</taxon>
        <taxon>Metazoa</taxon>
        <taxon>Ecdysozoa</taxon>
        <taxon>Arthropoda</taxon>
        <taxon>Chelicerata</taxon>
        <taxon>Arachnida</taxon>
        <taxon>Araneae</taxon>
        <taxon>Araneomorphae</taxon>
        <taxon>Entelegynae</taxon>
        <taxon>Araneoidea</taxon>
        <taxon>Nephilidae</taxon>
        <taxon>Trichonephila</taxon>
        <taxon>Trichonephila inaurata</taxon>
    </lineage>
</organism>